<protein>
    <submittedName>
        <fullName evidence="1">Uncharacterized protein</fullName>
    </submittedName>
</protein>
<dbReference type="Proteomes" id="UP000031563">
    <property type="component" value="Unassembled WGS sequence"/>
</dbReference>
<accession>A0A0F5HS54</accession>
<evidence type="ECO:0000313" key="2">
    <source>
        <dbReference type="Proteomes" id="UP000031563"/>
    </source>
</evidence>
<gene>
    <name evidence="1" type="ORF">QY95_03407</name>
</gene>
<dbReference type="EMBL" id="JWIR02000071">
    <property type="protein sequence ID" value="KKB35554.1"/>
    <property type="molecule type" value="Genomic_DNA"/>
</dbReference>
<dbReference type="AlphaFoldDB" id="A0A0F5HQC5"/>
<keyword evidence="2" id="KW-1185">Reference proteome</keyword>
<sequence length="65" mass="7651">MVIIILGVGGAGMEKDERNYFTDLSQAYISSWLRELLNRRRKRSEAGCFFFYFQSIKLAFRIHLS</sequence>
<reference evidence="1" key="1">
    <citation type="submission" date="2015-02" db="EMBL/GenBank/DDBJ databases">
        <title>Genome Assembly of Bacillaceae bacterium MTCC 8252.</title>
        <authorList>
            <person name="Verma A."/>
            <person name="Khatri I."/>
            <person name="Mual P."/>
            <person name="Subramanian S."/>
            <person name="Krishnamurthi S."/>
        </authorList>
    </citation>
    <scope>NUCLEOTIDE SEQUENCE [LARGE SCALE GENOMIC DNA]</scope>
    <source>
        <strain evidence="1">MTCC 8252</strain>
    </source>
</reference>
<comment type="caution">
    <text evidence="1">The sequence shown here is derived from an EMBL/GenBank/DDBJ whole genome shotgun (WGS) entry which is preliminary data.</text>
</comment>
<name>A0A0F5HQC5_BACTR</name>
<organism evidence="1 2">
    <name type="scientific">Bacillus thermotolerans</name>
    <name type="common">Quasibacillus thermotolerans</name>
    <dbReference type="NCBI Taxonomy" id="1221996"/>
    <lineage>
        <taxon>Bacteria</taxon>
        <taxon>Bacillati</taxon>
        <taxon>Bacillota</taxon>
        <taxon>Bacilli</taxon>
        <taxon>Bacillales</taxon>
        <taxon>Bacillaceae</taxon>
        <taxon>Bacillus</taxon>
    </lineage>
</organism>
<evidence type="ECO:0000313" key="1">
    <source>
        <dbReference type="EMBL" id="KKB35554.1"/>
    </source>
</evidence>
<proteinExistence type="predicted"/>
<accession>A0A0F5HQC5</accession>